<dbReference type="InterPro" id="IPR001810">
    <property type="entry name" value="F-box_dom"/>
</dbReference>
<dbReference type="PROSITE" id="PS50181">
    <property type="entry name" value="FBOX"/>
    <property type="match status" value="1"/>
</dbReference>
<organism evidence="2">
    <name type="scientific">Sesamum angustifolium</name>
    <dbReference type="NCBI Taxonomy" id="2727405"/>
    <lineage>
        <taxon>Eukaryota</taxon>
        <taxon>Viridiplantae</taxon>
        <taxon>Streptophyta</taxon>
        <taxon>Embryophyta</taxon>
        <taxon>Tracheophyta</taxon>
        <taxon>Spermatophyta</taxon>
        <taxon>Magnoliopsida</taxon>
        <taxon>eudicotyledons</taxon>
        <taxon>Gunneridae</taxon>
        <taxon>Pentapetalae</taxon>
        <taxon>asterids</taxon>
        <taxon>lamiids</taxon>
        <taxon>Lamiales</taxon>
        <taxon>Pedaliaceae</taxon>
        <taxon>Sesamum</taxon>
    </lineage>
</organism>
<reference evidence="2" key="2">
    <citation type="journal article" date="2024" name="Plant">
        <title>Genomic evolution and insights into agronomic trait innovations of Sesamum species.</title>
        <authorList>
            <person name="Miao H."/>
            <person name="Wang L."/>
            <person name="Qu L."/>
            <person name="Liu H."/>
            <person name="Sun Y."/>
            <person name="Le M."/>
            <person name="Wang Q."/>
            <person name="Wei S."/>
            <person name="Zheng Y."/>
            <person name="Lin W."/>
            <person name="Duan Y."/>
            <person name="Cao H."/>
            <person name="Xiong S."/>
            <person name="Wang X."/>
            <person name="Wei L."/>
            <person name="Li C."/>
            <person name="Ma Q."/>
            <person name="Ju M."/>
            <person name="Zhao R."/>
            <person name="Li G."/>
            <person name="Mu C."/>
            <person name="Tian Q."/>
            <person name="Mei H."/>
            <person name="Zhang T."/>
            <person name="Gao T."/>
            <person name="Zhang H."/>
        </authorList>
    </citation>
    <scope>NUCLEOTIDE SEQUENCE</scope>
    <source>
        <strain evidence="2">G01</strain>
    </source>
</reference>
<accession>A0AAW2NJE1</accession>
<feature type="domain" description="F-box" evidence="1">
    <location>
        <begin position="3"/>
        <end position="53"/>
    </location>
</feature>
<gene>
    <name evidence="2" type="ORF">Sangu_1279400</name>
</gene>
<dbReference type="EMBL" id="JACGWK010000007">
    <property type="protein sequence ID" value="KAL0343920.1"/>
    <property type="molecule type" value="Genomic_DNA"/>
</dbReference>
<sequence>MESVKNGDLPEDVVLEILLRLPVKTLLQLKCVCKRWYALIGSSSFVNQHFSQESNQEHLLIRHYRPDEERYAFALYVDEIFSGYEEPDHLQMPLTVAALMGPLNGVFCVVSISGHMALLNPAMRQFKPLPLVHPYVHPHLSSYDDLLGFGLDLLVEITSLFQFSTFGTKKWMSRTTLLLFQFTTRVVIPGDTLRMWIWLIQVAVHIDLCAIHT</sequence>
<dbReference type="AlphaFoldDB" id="A0AAW2NJE1"/>
<dbReference type="InterPro" id="IPR036047">
    <property type="entry name" value="F-box-like_dom_sf"/>
</dbReference>
<dbReference type="InterPro" id="IPR050796">
    <property type="entry name" value="SCF_F-box_component"/>
</dbReference>
<evidence type="ECO:0000259" key="1">
    <source>
        <dbReference type="PROSITE" id="PS50181"/>
    </source>
</evidence>
<dbReference type="Pfam" id="PF00646">
    <property type="entry name" value="F-box"/>
    <property type="match status" value="1"/>
</dbReference>
<proteinExistence type="predicted"/>
<dbReference type="PANTHER" id="PTHR31672:SF13">
    <property type="entry name" value="F-BOX PROTEIN CPR30-LIKE"/>
    <property type="match status" value="1"/>
</dbReference>
<reference evidence="2" key="1">
    <citation type="submission" date="2020-06" db="EMBL/GenBank/DDBJ databases">
        <authorList>
            <person name="Li T."/>
            <person name="Hu X."/>
            <person name="Zhang T."/>
            <person name="Song X."/>
            <person name="Zhang H."/>
            <person name="Dai N."/>
            <person name="Sheng W."/>
            <person name="Hou X."/>
            <person name="Wei L."/>
        </authorList>
    </citation>
    <scope>NUCLEOTIDE SEQUENCE</scope>
    <source>
        <strain evidence="2">G01</strain>
        <tissue evidence="2">Leaf</tissue>
    </source>
</reference>
<dbReference type="PANTHER" id="PTHR31672">
    <property type="entry name" value="BNACNNG10540D PROTEIN"/>
    <property type="match status" value="1"/>
</dbReference>
<evidence type="ECO:0000313" key="2">
    <source>
        <dbReference type="EMBL" id="KAL0343920.1"/>
    </source>
</evidence>
<dbReference type="SUPFAM" id="SSF81383">
    <property type="entry name" value="F-box domain"/>
    <property type="match status" value="1"/>
</dbReference>
<name>A0AAW2NJE1_9LAMI</name>
<dbReference type="CDD" id="cd22157">
    <property type="entry name" value="F-box_AtFBW1-like"/>
    <property type="match status" value="1"/>
</dbReference>
<protein>
    <submittedName>
        <fullName evidence="2">F-box protein</fullName>
    </submittedName>
</protein>
<dbReference type="SMART" id="SM00256">
    <property type="entry name" value="FBOX"/>
    <property type="match status" value="1"/>
</dbReference>
<comment type="caution">
    <text evidence="2">The sequence shown here is derived from an EMBL/GenBank/DDBJ whole genome shotgun (WGS) entry which is preliminary data.</text>
</comment>
<dbReference type="Gene3D" id="1.20.1280.50">
    <property type="match status" value="1"/>
</dbReference>